<keyword evidence="1" id="KW-0812">Transmembrane</keyword>
<dbReference type="Proteomes" id="UP000199112">
    <property type="component" value="Unassembled WGS sequence"/>
</dbReference>
<dbReference type="AlphaFoldDB" id="A0A1H6FQD2"/>
<keyword evidence="3" id="KW-1185">Reference proteome</keyword>
<keyword evidence="1" id="KW-0472">Membrane</keyword>
<accession>A0A1H6FQD2</accession>
<gene>
    <name evidence="2" type="ORF">SAMN04487967_1166</name>
</gene>
<evidence type="ECO:0000313" key="3">
    <source>
        <dbReference type="Proteomes" id="UP000199112"/>
    </source>
</evidence>
<dbReference type="OrthoDB" id="342897at2157"/>
<dbReference type="RefSeq" id="WP_090505964.1">
    <property type="nucleotide sequence ID" value="NZ_FNWL01000001.1"/>
</dbReference>
<reference evidence="3" key="1">
    <citation type="submission" date="2016-10" db="EMBL/GenBank/DDBJ databases">
        <authorList>
            <person name="Varghese N."/>
            <person name="Submissions S."/>
        </authorList>
    </citation>
    <scope>NUCLEOTIDE SEQUENCE [LARGE SCALE GENOMIC DNA]</scope>
    <source>
        <strain evidence="3">CGMCC 1.8981</strain>
    </source>
</reference>
<keyword evidence="1" id="KW-1133">Transmembrane helix</keyword>
<feature type="transmembrane region" description="Helical" evidence="1">
    <location>
        <begin position="37"/>
        <end position="56"/>
    </location>
</feature>
<dbReference type="EMBL" id="FNWL01000001">
    <property type="protein sequence ID" value="SEH13129.1"/>
    <property type="molecule type" value="Genomic_DNA"/>
</dbReference>
<proteinExistence type="predicted"/>
<evidence type="ECO:0000313" key="2">
    <source>
        <dbReference type="EMBL" id="SEH13129.1"/>
    </source>
</evidence>
<protein>
    <submittedName>
        <fullName evidence="2">Uncharacterized protein</fullName>
    </submittedName>
</protein>
<sequence length="70" mass="7804">MSDLVMILLASALFLQFPAAIVVHFDAKRLDLENPEMYELGIIVPMAGFLVIFYYASQRGSLPRADSPTE</sequence>
<organism evidence="2 3">
    <name type="scientific">Natronorubrum sediminis</name>
    <dbReference type="NCBI Taxonomy" id="640943"/>
    <lineage>
        <taxon>Archaea</taxon>
        <taxon>Methanobacteriati</taxon>
        <taxon>Methanobacteriota</taxon>
        <taxon>Stenosarchaea group</taxon>
        <taxon>Halobacteria</taxon>
        <taxon>Halobacteriales</taxon>
        <taxon>Natrialbaceae</taxon>
        <taxon>Natronorubrum</taxon>
    </lineage>
</organism>
<evidence type="ECO:0000256" key="1">
    <source>
        <dbReference type="SAM" id="Phobius"/>
    </source>
</evidence>
<name>A0A1H6FQD2_9EURY</name>